<dbReference type="SUPFAM" id="SSF52540">
    <property type="entry name" value="P-loop containing nucleoside triphosphate hydrolases"/>
    <property type="match status" value="1"/>
</dbReference>
<dbReference type="Proteomes" id="UP000060602">
    <property type="component" value="Chromosome"/>
</dbReference>
<feature type="compositionally biased region" description="Polar residues" evidence="3">
    <location>
        <begin position="13"/>
        <end position="27"/>
    </location>
</feature>
<sequence>MSDSTLRPLFDRLNQQQAGEPASSQAPDTVPGEKMGERFVRLGLLTEDQVQHVVQLQQAERLRFGQAAVKLGFVSEARVQSVLAEQYRYDYASAQHGDIQLAIAAAPFSREAEAIRQVRAEISIRLEDLPRIAVAVVSPDDNEGRAYLSASLALAFAQTGRRTLLVNANLRASGQDDILGGASGAGLSSILAGRAPAGDSRAVPGFPTLGVLDAGPQPPNPAELLREPALDRLLAAYADQYEIFIVNTPAAAHSSDAQSIARQVDACVLVARKDVTSLSALTRTAEVLETAGVRVLGTVYNEYEPDAPQGWKDRLRALLPARLRR</sequence>
<accession>A0A109XX34</accession>
<dbReference type="PANTHER" id="PTHR32309">
    <property type="entry name" value="TYROSINE-PROTEIN KINASE"/>
    <property type="match status" value="1"/>
</dbReference>
<evidence type="ECO:0000256" key="2">
    <source>
        <dbReference type="ARBA" id="ARBA00022840"/>
    </source>
</evidence>
<feature type="region of interest" description="Disordered" evidence="3">
    <location>
        <begin position="13"/>
        <end position="32"/>
    </location>
</feature>
<organism evidence="4 5">
    <name type="scientific">Alcaligenes xylosoxydans xylosoxydans</name>
    <name type="common">Achromobacter xylosoxidans</name>
    <dbReference type="NCBI Taxonomy" id="85698"/>
    <lineage>
        <taxon>Bacteria</taxon>
        <taxon>Pseudomonadati</taxon>
        <taxon>Pseudomonadota</taxon>
        <taxon>Betaproteobacteria</taxon>
        <taxon>Burkholderiales</taxon>
        <taxon>Alcaligenaceae</taxon>
        <taxon>Achromobacter</taxon>
    </lineage>
</organism>
<evidence type="ECO:0000313" key="5">
    <source>
        <dbReference type="Proteomes" id="UP000060602"/>
    </source>
</evidence>
<gene>
    <name evidence="4" type="ORF">AL504_19575</name>
</gene>
<dbReference type="Gene3D" id="3.40.50.300">
    <property type="entry name" value="P-loop containing nucleotide triphosphate hydrolases"/>
    <property type="match status" value="1"/>
</dbReference>
<dbReference type="InterPro" id="IPR027417">
    <property type="entry name" value="P-loop_NTPase"/>
</dbReference>
<evidence type="ECO:0000256" key="3">
    <source>
        <dbReference type="SAM" id="MobiDB-lite"/>
    </source>
</evidence>
<dbReference type="GO" id="GO:0004713">
    <property type="term" value="F:protein tyrosine kinase activity"/>
    <property type="evidence" value="ECO:0007669"/>
    <property type="project" value="TreeGrafter"/>
</dbReference>
<dbReference type="GO" id="GO:0005886">
    <property type="term" value="C:plasma membrane"/>
    <property type="evidence" value="ECO:0007669"/>
    <property type="project" value="TreeGrafter"/>
</dbReference>
<dbReference type="NCBIfam" id="TIGR01007">
    <property type="entry name" value="eps_fam"/>
    <property type="match status" value="1"/>
</dbReference>
<dbReference type="RefSeq" id="WP_061072901.1">
    <property type="nucleotide sequence ID" value="NZ_CP014060.2"/>
</dbReference>
<dbReference type="InterPro" id="IPR037257">
    <property type="entry name" value="T2SS_E_N_sf"/>
</dbReference>
<dbReference type="EMBL" id="CP014060">
    <property type="protein sequence ID" value="AMG38017.1"/>
    <property type="molecule type" value="Genomic_DNA"/>
</dbReference>
<dbReference type="SUPFAM" id="SSF160246">
    <property type="entry name" value="EspE N-terminal domain-like"/>
    <property type="match status" value="1"/>
</dbReference>
<evidence type="ECO:0000256" key="1">
    <source>
        <dbReference type="ARBA" id="ARBA00022741"/>
    </source>
</evidence>
<dbReference type="InterPro" id="IPR005702">
    <property type="entry name" value="Wzc-like_C"/>
</dbReference>
<evidence type="ECO:0000313" key="4">
    <source>
        <dbReference type="EMBL" id="AMG38017.1"/>
    </source>
</evidence>
<reference evidence="5" key="1">
    <citation type="submission" date="2015-12" db="EMBL/GenBank/DDBJ databases">
        <title>FDA dAtabase for Regulatory Grade micrObial Sequences (FDA-ARGOS): Supporting development and validation of Infectious Disease Dx tests.</title>
        <authorList>
            <person name="Case J."/>
            <person name="Tallon L."/>
            <person name="Sadzewicz L."/>
            <person name="Sengamalay N."/>
            <person name="Ott S."/>
            <person name="Godinez A."/>
            <person name="Nagaraj S."/>
            <person name="Nadendla S."/>
            <person name="Sichtig H."/>
        </authorList>
    </citation>
    <scope>NUCLEOTIDE SEQUENCE [LARGE SCALE GENOMIC DNA]</scope>
    <source>
        <strain evidence="5">FDAARGOS_147</strain>
    </source>
</reference>
<protein>
    <submittedName>
        <fullName evidence="4">Capsular biosynthesis protein</fullName>
    </submittedName>
</protein>
<keyword evidence="2" id="KW-0067">ATP-binding</keyword>
<proteinExistence type="predicted"/>
<dbReference type="InterPro" id="IPR050445">
    <property type="entry name" value="Bact_polysacc_biosynth/exp"/>
</dbReference>
<dbReference type="CDD" id="cd05387">
    <property type="entry name" value="BY-kinase"/>
    <property type="match status" value="1"/>
</dbReference>
<dbReference type="GO" id="GO:0005524">
    <property type="term" value="F:ATP binding"/>
    <property type="evidence" value="ECO:0007669"/>
    <property type="project" value="UniProtKB-KW"/>
</dbReference>
<dbReference type="AlphaFoldDB" id="A0A109XX34"/>
<dbReference type="PANTHER" id="PTHR32309:SF13">
    <property type="entry name" value="FERRIC ENTEROBACTIN TRANSPORT PROTEIN FEPE"/>
    <property type="match status" value="1"/>
</dbReference>
<keyword evidence="1" id="KW-0547">Nucleotide-binding</keyword>
<name>A0A109XX34_ALCXX</name>